<keyword evidence="3" id="KW-0573">Peptidoglycan synthesis</keyword>
<dbReference type="Gene3D" id="3.40.1390.10">
    <property type="entry name" value="MurE/MurF, N-terminal domain"/>
    <property type="match status" value="1"/>
</dbReference>
<dbReference type="EMBL" id="JAUDCG010000024">
    <property type="protein sequence ID" value="MDM8157291.1"/>
    <property type="molecule type" value="Genomic_DNA"/>
</dbReference>
<dbReference type="Pfam" id="PF08245">
    <property type="entry name" value="Mur_ligase_M"/>
    <property type="match status" value="1"/>
</dbReference>
<keyword evidence="3" id="KW-0133">Cell shape</keyword>
<reference evidence="6" key="2">
    <citation type="submission" date="2023-06" db="EMBL/GenBank/DDBJ databases">
        <authorList>
            <person name="Zeman M."/>
            <person name="Kubasova T."/>
            <person name="Jahodarova E."/>
            <person name="Nykrynova M."/>
            <person name="Rychlik I."/>
        </authorList>
    </citation>
    <scope>NUCLEOTIDE SEQUENCE</scope>
    <source>
        <strain evidence="6">ET39</strain>
    </source>
</reference>
<evidence type="ECO:0000259" key="5">
    <source>
        <dbReference type="Pfam" id="PF08245"/>
    </source>
</evidence>
<dbReference type="InterPro" id="IPR036565">
    <property type="entry name" value="Mur-like_cat_sf"/>
</dbReference>
<name>A0ABT7UCD3_9FIRM</name>
<keyword evidence="3" id="KW-0131">Cell cycle</keyword>
<feature type="domain" description="Mur ligase central" evidence="5">
    <location>
        <begin position="101"/>
        <end position="294"/>
    </location>
</feature>
<keyword evidence="7" id="KW-1185">Reference proteome</keyword>
<keyword evidence="3" id="KW-0961">Cell wall biogenesis/degradation</keyword>
<dbReference type="Gene3D" id="3.40.1190.10">
    <property type="entry name" value="Mur-like, catalytic domain"/>
    <property type="match status" value="1"/>
</dbReference>
<dbReference type="NCBIfam" id="TIGR01085">
    <property type="entry name" value="murE"/>
    <property type="match status" value="1"/>
</dbReference>
<keyword evidence="6" id="KW-0436">Ligase</keyword>
<evidence type="ECO:0000313" key="6">
    <source>
        <dbReference type="EMBL" id="MDM8157291.1"/>
    </source>
</evidence>
<reference evidence="6" key="1">
    <citation type="submission" date="2023-06" db="EMBL/GenBank/DDBJ databases">
        <title>Identification and characterization of horizontal gene transfer across gut microbiota members of farm animals based on homology search.</title>
        <authorList>
            <person name="Schwarzerova J."/>
            <person name="Nykrynova M."/>
            <person name="Jureckova K."/>
            <person name="Cejkova D."/>
            <person name="Rychlik I."/>
        </authorList>
    </citation>
    <scope>NUCLEOTIDE SEQUENCE</scope>
    <source>
        <strain evidence="6">ET39</strain>
    </source>
</reference>
<dbReference type="PANTHER" id="PTHR23135">
    <property type="entry name" value="MUR LIGASE FAMILY MEMBER"/>
    <property type="match status" value="1"/>
</dbReference>
<dbReference type="Pfam" id="PF02875">
    <property type="entry name" value="Mur_ligase_C"/>
    <property type="match status" value="1"/>
</dbReference>
<evidence type="ECO:0000256" key="3">
    <source>
        <dbReference type="RuleBase" id="RU004135"/>
    </source>
</evidence>
<dbReference type="InterPro" id="IPR004101">
    <property type="entry name" value="Mur_ligase_C"/>
</dbReference>
<dbReference type="SUPFAM" id="SSF53244">
    <property type="entry name" value="MurD-like peptide ligases, peptide-binding domain"/>
    <property type="match status" value="1"/>
</dbReference>
<comment type="pathway">
    <text evidence="1 3">Cell wall biogenesis; peptidoglycan biosynthesis.</text>
</comment>
<comment type="similarity">
    <text evidence="2">Belongs to the MurCDEF family. MurE subfamily.</text>
</comment>
<evidence type="ECO:0000256" key="1">
    <source>
        <dbReference type="ARBA" id="ARBA00004752"/>
    </source>
</evidence>
<evidence type="ECO:0000256" key="2">
    <source>
        <dbReference type="ARBA" id="ARBA00005898"/>
    </source>
</evidence>
<comment type="caution">
    <text evidence="6">The sequence shown here is derived from an EMBL/GenBank/DDBJ whole genome shotgun (WGS) entry which is preliminary data.</text>
</comment>
<evidence type="ECO:0000259" key="4">
    <source>
        <dbReference type="Pfam" id="PF02875"/>
    </source>
</evidence>
<protein>
    <submittedName>
        <fullName evidence="6">UDP-N-acetylmuramoyl-L-alanyl-D-glutamate--2, 6-diaminopimelate ligase</fullName>
        <ecNumber evidence="6">6.3.2.13</ecNumber>
    </submittedName>
</protein>
<proteinExistence type="inferred from homology"/>
<accession>A0ABT7UCD3</accession>
<dbReference type="InterPro" id="IPR005761">
    <property type="entry name" value="UDP-N-AcMur-Glu-dNH2Pim_ligase"/>
</dbReference>
<dbReference type="GO" id="GO:0008765">
    <property type="term" value="F:UDP-N-acetylmuramoylalanyl-D-glutamate-2,6-diaminopimelate ligase activity"/>
    <property type="evidence" value="ECO:0007669"/>
    <property type="project" value="UniProtKB-EC"/>
</dbReference>
<feature type="domain" description="Mur ligase C-terminal" evidence="4">
    <location>
        <begin position="317"/>
        <end position="439"/>
    </location>
</feature>
<dbReference type="InterPro" id="IPR013221">
    <property type="entry name" value="Mur_ligase_cen"/>
</dbReference>
<dbReference type="Proteomes" id="UP001529340">
    <property type="component" value="Unassembled WGS sequence"/>
</dbReference>
<dbReference type="SUPFAM" id="SSF53623">
    <property type="entry name" value="MurD-like peptide ligases, catalytic domain"/>
    <property type="match status" value="1"/>
</dbReference>
<dbReference type="PANTHER" id="PTHR23135:SF4">
    <property type="entry name" value="UDP-N-ACETYLMURAMOYL-L-ALANYL-D-GLUTAMATE--2,6-DIAMINOPIMELATE LIGASE MURE HOMOLOG, CHLOROPLASTIC"/>
    <property type="match status" value="1"/>
</dbReference>
<comment type="subcellular location">
    <subcellularLocation>
        <location evidence="3">Cytoplasm</location>
    </subcellularLocation>
</comment>
<dbReference type="EC" id="6.3.2.13" evidence="6"/>
<dbReference type="InterPro" id="IPR036615">
    <property type="entry name" value="Mur_ligase_C_dom_sf"/>
</dbReference>
<organism evidence="6 7">
    <name type="scientific">Amedibacillus dolichus</name>
    <dbReference type="NCBI Taxonomy" id="31971"/>
    <lineage>
        <taxon>Bacteria</taxon>
        <taxon>Bacillati</taxon>
        <taxon>Bacillota</taxon>
        <taxon>Erysipelotrichia</taxon>
        <taxon>Erysipelotrichales</taxon>
        <taxon>Erysipelotrichaceae</taxon>
        <taxon>Amedibacillus</taxon>
    </lineage>
</organism>
<gene>
    <name evidence="6" type="ORF">QUV96_06535</name>
</gene>
<keyword evidence="3" id="KW-0132">Cell division</keyword>
<dbReference type="RefSeq" id="WP_289607749.1">
    <property type="nucleotide sequence ID" value="NZ_JAUDCG010000024.1"/>
</dbReference>
<sequence length="470" mass="52639">MEKIRLNEALNAMGIACSDPRVIAGIHDDSRRVGRDWVFVARNAKAERYIEDALVKGAVVVCGHIDPRADVYAVEDVEQVLRQLIACCHPGLCEHLLCIGITGTNGKSSTAYFLYQCLSHEMPCLWIGTHHVLCEAFQEDSVHTTPSLCELVRLIEKGRDVGIRCVIMEVSSHAIAQKRIAGLAFDHILYTNIRSDHLDFHHCEAHYRYTKYALRHYRKAGGRIIVNHDDPRLRALYPLVEGNCVTYGTRLSHFHLHDVETVRTGLRFSVNGDRYETAVCGRFQAMNLTAVIALCHLLAIPVRRLQASIRALVPLDGRMQKVWTRPLAFVDYAHTASACLALYRSVGEIAHRRIITVIGCGGERDAGKRARIGEIASSCSDLCIFTSDNPRGEALTDIFAQMRQRAQDNIMIFEERAHAIKFAVKKSGNDDIILVVGKGDEKIQLINGRAYAFDDAAILCRALREKEERA</sequence>
<dbReference type="SUPFAM" id="SSF63418">
    <property type="entry name" value="MurE/MurF N-terminal domain"/>
    <property type="match status" value="1"/>
</dbReference>
<dbReference type="InterPro" id="IPR035911">
    <property type="entry name" value="MurE/MurF_N"/>
</dbReference>
<evidence type="ECO:0000313" key="7">
    <source>
        <dbReference type="Proteomes" id="UP001529340"/>
    </source>
</evidence>
<dbReference type="Gene3D" id="3.90.190.20">
    <property type="entry name" value="Mur ligase, C-terminal domain"/>
    <property type="match status" value="1"/>
</dbReference>